<dbReference type="EMBL" id="CM016560">
    <property type="protein sequence ID" value="TKV93043.1"/>
    <property type="molecule type" value="Genomic_DNA"/>
</dbReference>
<dbReference type="AlphaFoldDB" id="A0A4U6SY51"/>
<organism evidence="1 2">
    <name type="scientific">Setaria viridis</name>
    <name type="common">Green bristlegrass</name>
    <name type="synonym">Setaria italica subsp. viridis</name>
    <dbReference type="NCBI Taxonomy" id="4556"/>
    <lineage>
        <taxon>Eukaryota</taxon>
        <taxon>Viridiplantae</taxon>
        <taxon>Streptophyta</taxon>
        <taxon>Embryophyta</taxon>
        <taxon>Tracheophyta</taxon>
        <taxon>Spermatophyta</taxon>
        <taxon>Magnoliopsida</taxon>
        <taxon>Liliopsida</taxon>
        <taxon>Poales</taxon>
        <taxon>Poaceae</taxon>
        <taxon>PACMAD clade</taxon>
        <taxon>Panicoideae</taxon>
        <taxon>Panicodae</taxon>
        <taxon>Paniceae</taxon>
        <taxon>Cenchrinae</taxon>
        <taxon>Setaria</taxon>
    </lineage>
</organism>
<proteinExistence type="predicted"/>
<accession>A0A4U6SY51</accession>
<keyword evidence="2" id="KW-1185">Reference proteome</keyword>
<evidence type="ECO:0000313" key="1">
    <source>
        <dbReference type="EMBL" id="TKV93043.1"/>
    </source>
</evidence>
<reference evidence="1" key="1">
    <citation type="submission" date="2019-03" db="EMBL/GenBank/DDBJ databases">
        <title>WGS assembly of Setaria viridis.</title>
        <authorList>
            <person name="Huang P."/>
            <person name="Jenkins J."/>
            <person name="Grimwood J."/>
            <person name="Barry K."/>
            <person name="Healey A."/>
            <person name="Mamidi S."/>
            <person name="Sreedasyam A."/>
            <person name="Shu S."/>
            <person name="Feldman M."/>
            <person name="Wu J."/>
            <person name="Yu Y."/>
            <person name="Chen C."/>
            <person name="Johnson J."/>
            <person name="Rokhsar D."/>
            <person name="Baxter I."/>
            <person name="Schmutz J."/>
            <person name="Brutnell T."/>
            <person name="Kellogg E."/>
        </authorList>
    </citation>
    <scope>NUCLEOTIDE SEQUENCE [LARGE SCALE GENOMIC DNA]</scope>
</reference>
<dbReference type="Proteomes" id="UP000298652">
    <property type="component" value="Chromosome 9"/>
</dbReference>
<sequence length="100" mass="11771">MSEELQRPTLTKPLPSSHGLDFWSRRRWVRCRSCSDRPRQSHFPVPMAVREISLSEQDVPWIRWSICYMRCLLVKMPAEHCQRCPLSCRMVALRKSSSAP</sequence>
<evidence type="ECO:0000313" key="2">
    <source>
        <dbReference type="Proteomes" id="UP000298652"/>
    </source>
</evidence>
<name>A0A4U6SY51_SETVI</name>
<dbReference type="Gramene" id="TKV93043">
    <property type="protein sequence ID" value="TKV93043"/>
    <property type="gene ID" value="SEVIR_9G200600v2"/>
</dbReference>
<protein>
    <submittedName>
        <fullName evidence="1">Uncharacterized protein</fullName>
    </submittedName>
</protein>
<gene>
    <name evidence="1" type="ORF">SEVIR_9G200600v2</name>
</gene>